<dbReference type="Pfam" id="PF02511">
    <property type="entry name" value="Thy1"/>
    <property type="match status" value="1"/>
</dbReference>
<dbReference type="NCBIfam" id="TIGR02170">
    <property type="entry name" value="thyX"/>
    <property type="match status" value="1"/>
</dbReference>
<comment type="caution">
    <text evidence="2">The sequence shown here is derived from an EMBL/GenBank/DDBJ whole genome shotgun (WGS) entry which is preliminary data.</text>
</comment>
<dbReference type="PANTHER" id="PTHR34934">
    <property type="entry name" value="FLAVIN-DEPENDENT THYMIDYLATE SYNTHASE"/>
    <property type="match status" value="1"/>
</dbReference>
<accession>A0ABW0PBP9</accession>
<feature type="binding site" evidence="1">
    <location>
        <begin position="87"/>
        <end position="89"/>
    </location>
    <ligand>
        <name>FAD</name>
        <dbReference type="ChEBI" id="CHEBI:57692"/>
        <note>ligand shared between neighboring subunits</note>
    </ligand>
</feature>
<feature type="binding site" evidence="1">
    <location>
        <position position="192"/>
    </location>
    <ligand>
        <name>FAD</name>
        <dbReference type="ChEBI" id="CHEBI:57692"/>
        <note>ligand shared between neighboring subunits</note>
    </ligand>
</feature>
<dbReference type="GO" id="GO:0032259">
    <property type="term" value="P:methylation"/>
    <property type="evidence" value="ECO:0007669"/>
    <property type="project" value="UniProtKB-KW"/>
</dbReference>
<feature type="binding site" description="in other chain" evidence="1">
    <location>
        <begin position="95"/>
        <end position="99"/>
    </location>
    <ligand>
        <name>dUMP</name>
        <dbReference type="ChEBI" id="CHEBI:246422"/>
        <note>ligand shared between dimeric partners</note>
    </ligand>
</feature>
<organism evidence="2 3">
    <name type="scientific">Bosea massiliensis</name>
    <dbReference type="NCBI Taxonomy" id="151419"/>
    <lineage>
        <taxon>Bacteria</taxon>
        <taxon>Pseudomonadati</taxon>
        <taxon>Pseudomonadota</taxon>
        <taxon>Alphaproteobacteria</taxon>
        <taxon>Hyphomicrobiales</taxon>
        <taxon>Boseaceae</taxon>
        <taxon>Bosea</taxon>
    </lineage>
</organism>
<dbReference type="InterPro" id="IPR003669">
    <property type="entry name" value="Thymidylate_synthase_ThyX"/>
</dbReference>
<dbReference type="EMBL" id="JBHSLU010000161">
    <property type="protein sequence ID" value="MFC5509333.1"/>
    <property type="molecule type" value="Genomic_DNA"/>
</dbReference>
<keyword evidence="1" id="KW-0545">Nucleotide biosynthesis</keyword>
<gene>
    <name evidence="1 2" type="primary">thyX</name>
    <name evidence="2" type="ORF">ACFPN9_29390</name>
</gene>
<evidence type="ECO:0000313" key="3">
    <source>
        <dbReference type="Proteomes" id="UP001596060"/>
    </source>
</evidence>
<comment type="function">
    <text evidence="1">Catalyzes the reductive methylation of 2'-deoxyuridine-5'-monophosphate (dUMP) to 2'-deoxythymidine-5'-monophosphate (dTMP) while utilizing 5,10-methylenetetrahydrofolate (mTHF) as the methyl donor, and NADPH and FADH(2) as the reductant.</text>
</comment>
<keyword evidence="1 2" id="KW-0808">Transferase</keyword>
<comment type="catalytic activity">
    <reaction evidence="1">
        <text>dUMP + (6R)-5,10-methylene-5,6,7,8-tetrahydrofolate + NADPH + H(+) = dTMP + (6S)-5,6,7,8-tetrahydrofolate + NADP(+)</text>
        <dbReference type="Rhea" id="RHEA:29043"/>
        <dbReference type="ChEBI" id="CHEBI:15378"/>
        <dbReference type="ChEBI" id="CHEBI:15636"/>
        <dbReference type="ChEBI" id="CHEBI:57453"/>
        <dbReference type="ChEBI" id="CHEBI:57783"/>
        <dbReference type="ChEBI" id="CHEBI:58349"/>
        <dbReference type="ChEBI" id="CHEBI:63528"/>
        <dbReference type="ChEBI" id="CHEBI:246422"/>
        <dbReference type="EC" id="2.1.1.148"/>
    </reaction>
</comment>
<dbReference type="HAMAP" id="MF_01408">
    <property type="entry name" value="ThyX"/>
    <property type="match status" value="1"/>
</dbReference>
<feature type="binding site" evidence="1">
    <location>
        <position position="64"/>
    </location>
    <ligand>
        <name>FAD</name>
        <dbReference type="ChEBI" id="CHEBI:57692"/>
        <note>ligand shared between neighboring subunits</note>
    </ligand>
</feature>
<keyword evidence="1 2" id="KW-0489">Methyltransferase</keyword>
<keyword evidence="1" id="KW-0274">FAD</keyword>
<evidence type="ECO:0000313" key="2">
    <source>
        <dbReference type="EMBL" id="MFC5509333.1"/>
    </source>
</evidence>
<keyword evidence="3" id="KW-1185">Reference proteome</keyword>
<keyword evidence="1" id="KW-0521">NADP</keyword>
<keyword evidence="1" id="KW-0285">Flavoprotein</keyword>
<proteinExistence type="inferred from homology"/>
<dbReference type="RefSeq" id="WP_377818089.1">
    <property type="nucleotide sequence ID" value="NZ_JBHSLU010000161.1"/>
</dbReference>
<sequence length="232" mass="26759">MRPDQTGKIDVLDHGFVRLVDSMGSDLSVVRAARVSYDAAWRAGENEGSDKRLINYLVKNRHTTPIEAVEFQFEVKAPIFVLRQWHRHRTWTFNELSARYRELPEEFYIPEPHMVGVQSASNKQMRVLSDLAGVTQADLDFIADLQRHSEEGFALYRKHLGAGVPRELARLFLGLNTYSHQFAKIDLHNLLHFLNLRLHSHAQHEIRVYAEAMLELIRPIAPAVVEAWEATR</sequence>
<dbReference type="EC" id="2.1.1.148" evidence="1"/>
<dbReference type="Gene3D" id="3.30.1360.170">
    <property type="match status" value="1"/>
</dbReference>
<feature type="binding site" evidence="1">
    <location>
        <position position="95"/>
    </location>
    <ligand>
        <name>FAD</name>
        <dbReference type="ChEBI" id="CHEBI:57692"/>
        <note>ligand shared between neighboring subunits</note>
    </ligand>
</feature>
<dbReference type="CDD" id="cd20175">
    <property type="entry name" value="ThyX"/>
    <property type="match status" value="1"/>
</dbReference>
<protein>
    <recommendedName>
        <fullName evidence="1">Flavin-dependent thymidylate synthase</fullName>
        <shortName evidence="1">FDTS</shortName>
        <ecNumber evidence="1">2.1.1.148</ecNumber>
    </recommendedName>
    <alternativeName>
        <fullName evidence="1">FAD-dependent thymidylate synthase</fullName>
    </alternativeName>
    <alternativeName>
        <fullName evidence="1">Thymidylate synthase ThyX</fullName>
        <shortName evidence="1">TS</shortName>
        <shortName evidence="1">TSase</shortName>
    </alternativeName>
</protein>
<feature type="binding site" evidence="1">
    <location>
        <begin position="84"/>
        <end position="87"/>
    </location>
    <ligand>
        <name>dUMP</name>
        <dbReference type="ChEBI" id="CHEBI:246422"/>
        <note>ligand shared between dimeric partners</note>
    </ligand>
</feature>
<comment type="pathway">
    <text evidence="1">Pyrimidine metabolism; dTTP biosynthesis.</text>
</comment>
<feature type="binding site" description="in other chain" evidence="1">
    <location>
        <position position="170"/>
    </location>
    <ligand>
        <name>dUMP</name>
        <dbReference type="ChEBI" id="CHEBI:246422"/>
        <note>ligand shared between dimeric partners</note>
    </ligand>
</feature>
<feature type="binding site" evidence="1">
    <location>
        <position position="197"/>
    </location>
    <ligand>
        <name>dUMP</name>
        <dbReference type="ChEBI" id="CHEBI:246422"/>
        <note>ligand shared between dimeric partners</note>
    </ligand>
</feature>
<dbReference type="PANTHER" id="PTHR34934:SF1">
    <property type="entry name" value="FLAVIN-DEPENDENT THYMIDYLATE SYNTHASE"/>
    <property type="match status" value="1"/>
</dbReference>
<dbReference type="GO" id="GO:0050797">
    <property type="term" value="F:thymidylate synthase (FAD) activity"/>
    <property type="evidence" value="ECO:0007669"/>
    <property type="project" value="UniProtKB-EC"/>
</dbReference>
<comment type="cofactor">
    <cofactor evidence="1">
        <name>FAD</name>
        <dbReference type="ChEBI" id="CHEBI:57692"/>
    </cofactor>
    <text evidence="1">Binds 4 FAD per tetramer. Each FAD binding site is formed by three monomers.</text>
</comment>
<dbReference type="PROSITE" id="PS51331">
    <property type="entry name" value="THYX"/>
    <property type="match status" value="1"/>
</dbReference>
<comment type="similarity">
    <text evidence="1">Belongs to the thymidylate synthase ThyX family.</text>
</comment>
<comment type="subunit">
    <text evidence="1">Homotetramer.</text>
</comment>
<feature type="active site" description="Involved in ionization of N3 of dUMP, leading to its activation" evidence="1">
    <location>
        <position position="197"/>
    </location>
</feature>
<reference evidence="3" key="1">
    <citation type="journal article" date="2019" name="Int. J. Syst. Evol. Microbiol.">
        <title>The Global Catalogue of Microorganisms (GCM) 10K type strain sequencing project: providing services to taxonomists for standard genome sequencing and annotation.</title>
        <authorList>
            <consortium name="The Broad Institute Genomics Platform"/>
            <consortium name="The Broad Institute Genome Sequencing Center for Infectious Disease"/>
            <person name="Wu L."/>
            <person name="Ma J."/>
        </authorList>
    </citation>
    <scope>NUCLEOTIDE SEQUENCE [LARGE SCALE GENOMIC DNA]</scope>
    <source>
        <strain evidence="3">CCUG 43117</strain>
    </source>
</reference>
<feature type="binding site" evidence="1">
    <location>
        <begin position="186"/>
        <end position="188"/>
    </location>
    <ligand>
        <name>FAD</name>
        <dbReference type="ChEBI" id="CHEBI:57692"/>
        <note>ligand shared between neighboring subunits</note>
    </ligand>
</feature>
<evidence type="ECO:0000256" key="1">
    <source>
        <dbReference type="HAMAP-Rule" id="MF_01408"/>
    </source>
</evidence>
<name>A0ABW0PBP9_9HYPH</name>
<dbReference type="Proteomes" id="UP001596060">
    <property type="component" value="Unassembled WGS sequence"/>
</dbReference>
<dbReference type="SUPFAM" id="SSF69796">
    <property type="entry name" value="Thymidylate synthase-complementing protein Thy1"/>
    <property type="match status" value="1"/>
</dbReference>
<dbReference type="InterPro" id="IPR036098">
    <property type="entry name" value="Thymidylate_synthase_ThyX_sf"/>
</dbReference>